<reference evidence="2 3" key="1">
    <citation type="submission" date="2021-06" db="EMBL/GenBank/DDBJ databases">
        <authorList>
            <person name="Lu T."/>
            <person name="Wang Q."/>
            <person name="Han X."/>
        </authorList>
    </citation>
    <scope>NUCLEOTIDE SEQUENCE [LARGE SCALE GENOMIC DNA]</scope>
    <source>
        <strain evidence="2 3">LAM0050</strain>
    </source>
</reference>
<keyword evidence="3" id="KW-1185">Reference proteome</keyword>
<comment type="caution">
    <text evidence="2">The sequence shown here is derived from an EMBL/GenBank/DDBJ whole genome shotgun (WGS) entry which is preliminary data.</text>
</comment>
<organism evidence="2 3">
    <name type="scientific">Advenella alkanexedens</name>
    <dbReference type="NCBI Taxonomy" id="1481665"/>
    <lineage>
        <taxon>Bacteria</taxon>
        <taxon>Pseudomonadati</taxon>
        <taxon>Pseudomonadota</taxon>
        <taxon>Betaproteobacteria</taxon>
        <taxon>Burkholderiales</taxon>
        <taxon>Alcaligenaceae</taxon>
    </lineage>
</organism>
<name>A0ABS6NPW8_9BURK</name>
<accession>A0ABS6NPW8</accession>
<protein>
    <recommendedName>
        <fullName evidence="1">Replication-associated protein ORF2/G2P domain-containing protein</fullName>
    </recommendedName>
</protein>
<sequence>MTTHHNTQSLQGNSHNGNKAITLDDIRSALMNEFHCNTSLTDREQFRQRQREQHIYDITQQGFDWLVTLTFKYKKTDHDKVVSLGTKLFDLLSADLYGRRSKKRIIHFSAIERHKDGSLHIHALIKQPKPDNPIGAMEMQDLIKRNWYDVASTNLDVSSSGNDLERYWFRPINPTELFQVGQYITKDCYRYDDTIIYDLCCLTGRKVV</sequence>
<dbReference type="Proteomes" id="UP000722165">
    <property type="component" value="Unassembled WGS sequence"/>
</dbReference>
<dbReference type="RefSeq" id="WP_217735247.1">
    <property type="nucleotide sequence ID" value="NZ_JAHSPR010000007.1"/>
</dbReference>
<feature type="domain" description="Replication-associated protein ORF2/G2P" evidence="1">
    <location>
        <begin position="65"/>
        <end position="157"/>
    </location>
</feature>
<evidence type="ECO:0000259" key="1">
    <source>
        <dbReference type="Pfam" id="PF23343"/>
    </source>
</evidence>
<dbReference type="InterPro" id="IPR056906">
    <property type="entry name" value="ORF2/G2P_dom"/>
</dbReference>
<gene>
    <name evidence="2" type="ORF">KU392_10500</name>
</gene>
<evidence type="ECO:0000313" key="3">
    <source>
        <dbReference type="Proteomes" id="UP000722165"/>
    </source>
</evidence>
<dbReference type="EMBL" id="JAHSPR010000007">
    <property type="protein sequence ID" value="MBV4397678.1"/>
    <property type="molecule type" value="Genomic_DNA"/>
</dbReference>
<proteinExistence type="predicted"/>
<evidence type="ECO:0000313" key="2">
    <source>
        <dbReference type="EMBL" id="MBV4397678.1"/>
    </source>
</evidence>
<dbReference type="Pfam" id="PF23343">
    <property type="entry name" value="REP_ORF2-G2P"/>
    <property type="match status" value="1"/>
</dbReference>